<name>A0A2T4DHK9_9BACT</name>
<proteinExistence type="predicted"/>
<accession>A0A2T4DHK9</accession>
<evidence type="ECO:0000313" key="1">
    <source>
        <dbReference type="EMBL" id="PTB93321.1"/>
    </source>
</evidence>
<reference evidence="1 2" key="1">
    <citation type="submission" date="2018-03" db="EMBL/GenBank/DDBJ databases">
        <title>Cross-interface Injection: A General Nanoliter Liquid Handling Method Applied to Single Cells Genome Amplification Automated Nanoliter Liquid Handling Applied to Single Cell Multiple Displacement Amplification.</title>
        <authorList>
            <person name="Yun J."/>
            <person name="Xu P."/>
            <person name="Xu J."/>
            <person name="Dai X."/>
            <person name="Wang Y."/>
            <person name="Zheng X."/>
            <person name="Cao C."/>
            <person name="Yi Q."/>
            <person name="Zhu Y."/>
            <person name="Wang L."/>
            <person name="Dong Z."/>
            <person name="Huang Y."/>
            <person name="Huang L."/>
            <person name="Du W."/>
        </authorList>
    </citation>
    <scope>NUCLEOTIDE SEQUENCE [LARGE SCALE GENOMIC DNA]</scope>
    <source>
        <strain evidence="1 2">Z-D1-2</strain>
    </source>
</reference>
<dbReference type="AlphaFoldDB" id="A0A2T4DHK9"/>
<evidence type="ECO:0000313" key="2">
    <source>
        <dbReference type="Proteomes" id="UP000240608"/>
    </source>
</evidence>
<gene>
    <name evidence="1" type="ORF">C9994_13130</name>
</gene>
<sequence>MQERKLITFNEENIKLQLKEFLEKEKNNIGALSANALTNSFKLDGNSIIIQLTNLLEVDAIEQIKADLINYLRGAFGIAELQLNHEVSAQNAIERPYTPKEKLEAMMKKNPALEKLKEKFGLDTDF</sequence>
<organism evidence="1 2">
    <name type="scientific">Marivirga lumbricoides</name>
    <dbReference type="NCBI Taxonomy" id="1046115"/>
    <lineage>
        <taxon>Bacteria</taxon>
        <taxon>Pseudomonadati</taxon>
        <taxon>Bacteroidota</taxon>
        <taxon>Cytophagia</taxon>
        <taxon>Cytophagales</taxon>
        <taxon>Marivirgaceae</taxon>
        <taxon>Marivirga</taxon>
    </lineage>
</organism>
<dbReference type="Proteomes" id="UP000240608">
    <property type="component" value="Unassembled WGS sequence"/>
</dbReference>
<dbReference type="EMBL" id="PYVU01000171">
    <property type="protein sequence ID" value="PTB93321.1"/>
    <property type="molecule type" value="Genomic_DNA"/>
</dbReference>
<comment type="caution">
    <text evidence="1">The sequence shown here is derived from an EMBL/GenBank/DDBJ whole genome shotgun (WGS) entry which is preliminary data.</text>
</comment>
<evidence type="ECO:0008006" key="3">
    <source>
        <dbReference type="Google" id="ProtNLM"/>
    </source>
</evidence>
<protein>
    <recommendedName>
        <fullName evidence="3">DNA polymerase III subunit gamma/tau</fullName>
    </recommendedName>
</protein>